<protein>
    <submittedName>
        <fullName evidence="1">Uncharacterized protein</fullName>
    </submittedName>
</protein>
<sequence length="82" mass="8870">SEEFVCQAGGCQCSPNSELIEDSYGCKPNGCRNSSDCLKCSSRKWCARKTDGCYCSDSLYDQELNGSQLSGIVVQNDVTPSI</sequence>
<reference evidence="1" key="1">
    <citation type="submission" date="2020-11" db="EMBL/GenBank/DDBJ databases">
        <authorList>
            <person name="Tran Van P."/>
        </authorList>
    </citation>
    <scope>NUCLEOTIDE SEQUENCE</scope>
</reference>
<dbReference type="EMBL" id="CAJPVJ010036370">
    <property type="protein sequence ID" value="CAG2181261.1"/>
    <property type="molecule type" value="Genomic_DNA"/>
</dbReference>
<feature type="non-terminal residue" evidence="1">
    <location>
        <position position="1"/>
    </location>
</feature>
<proteinExistence type="predicted"/>
<dbReference type="Proteomes" id="UP000728032">
    <property type="component" value="Unassembled WGS sequence"/>
</dbReference>
<organism evidence="1">
    <name type="scientific">Oppiella nova</name>
    <dbReference type="NCBI Taxonomy" id="334625"/>
    <lineage>
        <taxon>Eukaryota</taxon>
        <taxon>Metazoa</taxon>
        <taxon>Ecdysozoa</taxon>
        <taxon>Arthropoda</taxon>
        <taxon>Chelicerata</taxon>
        <taxon>Arachnida</taxon>
        <taxon>Acari</taxon>
        <taxon>Acariformes</taxon>
        <taxon>Sarcoptiformes</taxon>
        <taxon>Oribatida</taxon>
        <taxon>Brachypylina</taxon>
        <taxon>Oppioidea</taxon>
        <taxon>Oppiidae</taxon>
        <taxon>Oppiella</taxon>
    </lineage>
</organism>
<gene>
    <name evidence="1" type="ORF">ONB1V03_LOCUS20682</name>
</gene>
<keyword evidence="2" id="KW-1185">Reference proteome</keyword>
<accession>A0A7R9MQG3</accession>
<name>A0A7R9MQG3_9ACAR</name>
<dbReference type="AlphaFoldDB" id="A0A7R9MQG3"/>
<evidence type="ECO:0000313" key="1">
    <source>
        <dbReference type="EMBL" id="CAD7664124.1"/>
    </source>
</evidence>
<dbReference type="EMBL" id="OC951195">
    <property type="protein sequence ID" value="CAD7664124.1"/>
    <property type="molecule type" value="Genomic_DNA"/>
</dbReference>
<evidence type="ECO:0000313" key="2">
    <source>
        <dbReference type="Proteomes" id="UP000728032"/>
    </source>
</evidence>